<protein>
    <submittedName>
        <fullName evidence="2 4">Uncharacterized protein</fullName>
    </submittedName>
</protein>
<dbReference type="AlphaFoldDB" id="A0A0N4Y5N4"/>
<dbReference type="WBParaSite" id="NBR_0001132601-mRNA-1">
    <property type="protein sequence ID" value="NBR_0001132601-mRNA-1"/>
    <property type="gene ID" value="NBR_0001132601"/>
</dbReference>
<evidence type="ECO:0000313" key="4">
    <source>
        <dbReference type="WBParaSite" id="NBR_0001132601-mRNA-1"/>
    </source>
</evidence>
<name>A0A0N4Y5N4_NIPBR</name>
<dbReference type="Proteomes" id="UP000271162">
    <property type="component" value="Unassembled WGS sequence"/>
</dbReference>
<evidence type="ECO:0000313" key="3">
    <source>
        <dbReference type="Proteomes" id="UP000271162"/>
    </source>
</evidence>
<accession>A0A0N4Y5N4</accession>
<keyword evidence="3" id="KW-1185">Reference proteome</keyword>
<reference evidence="4" key="1">
    <citation type="submission" date="2017-02" db="UniProtKB">
        <authorList>
            <consortium name="WormBaseParasite"/>
        </authorList>
    </citation>
    <scope>IDENTIFICATION</scope>
</reference>
<sequence length="81" mass="8903">MDIGQNHRNDDTANGNGDHGCRTDHDGYQTLLERRHSTHRITARLEPILGGKSRIVAPGKALHGQCFSSDSHPSTISARQM</sequence>
<dbReference type="EMBL" id="UYSL01020502">
    <property type="protein sequence ID" value="VDL74916.1"/>
    <property type="molecule type" value="Genomic_DNA"/>
</dbReference>
<evidence type="ECO:0000313" key="2">
    <source>
        <dbReference type="EMBL" id="VDL74916.1"/>
    </source>
</evidence>
<organism evidence="4">
    <name type="scientific">Nippostrongylus brasiliensis</name>
    <name type="common">Rat hookworm</name>
    <dbReference type="NCBI Taxonomy" id="27835"/>
    <lineage>
        <taxon>Eukaryota</taxon>
        <taxon>Metazoa</taxon>
        <taxon>Ecdysozoa</taxon>
        <taxon>Nematoda</taxon>
        <taxon>Chromadorea</taxon>
        <taxon>Rhabditida</taxon>
        <taxon>Rhabditina</taxon>
        <taxon>Rhabditomorpha</taxon>
        <taxon>Strongyloidea</taxon>
        <taxon>Heligmosomidae</taxon>
        <taxon>Nippostrongylus</taxon>
    </lineage>
</organism>
<feature type="region of interest" description="Disordered" evidence="1">
    <location>
        <begin position="1"/>
        <end position="25"/>
    </location>
</feature>
<evidence type="ECO:0000256" key="1">
    <source>
        <dbReference type="SAM" id="MobiDB-lite"/>
    </source>
</evidence>
<gene>
    <name evidence="2" type="ORF">NBR_LOCUS11327</name>
</gene>
<reference evidence="2 3" key="2">
    <citation type="submission" date="2018-11" db="EMBL/GenBank/DDBJ databases">
        <authorList>
            <consortium name="Pathogen Informatics"/>
        </authorList>
    </citation>
    <scope>NUCLEOTIDE SEQUENCE [LARGE SCALE GENOMIC DNA]</scope>
</reference>
<feature type="compositionally biased region" description="Basic and acidic residues" evidence="1">
    <location>
        <begin position="1"/>
        <end position="11"/>
    </location>
</feature>
<proteinExistence type="predicted"/>